<evidence type="ECO:0000259" key="3">
    <source>
        <dbReference type="Pfam" id="PF08240"/>
    </source>
</evidence>
<dbReference type="PANTHER" id="PTHR43401:SF2">
    <property type="entry name" value="L-THREONINE 3-DEHYDROGENASE"/>
    <property type="match status" value="1"/>
</dbReference>
<dbReference type="InterPro" id="IPR036291">
    <property type="entry name" value="NAD(P)-bd_dom_sf"/>
</dbReference>
<protein>
    <submittedName>
        <fullName evidence="4">Alcohol dehydrogenase, catalytic domain protein, GroES-like family</fullName>
    </submittedName>
</protein>
<comment type="caution">
    <text evidence="4">The sequence shown here is derived from an EMBL/GenBank/DDBJ whole genome shotgun (WGS) entry which is preliminary data.</text>
</comment>
<feature type="domain" description="Alcohol dehydrogenase-like C-terminal" evidence="2">
    <location>
        <begin position="187"/>
        <end position="326"/>
    </location>
</feature>
<dbReference type="InterPro" id="IPR013154">
    <property type="entry name" value="ADH-like_N"/>
</dbReference>
<dbReference type="InterPro" id="IPR050129">
    <property type="entry name" value="Zn_alcohol_dh"/>
</dbReference>
<dbReference type="PATRIC" id="fig|1125712.3.peg.1264"/>
<proteinExistence type="predicted"/>
<name>U2T5K1_9ACTN</name>
<dbReference type="SUPFAM" id="SSF51735">
    <property type="entry name" value="NAD(P)-binding Rossmann-fold domains"/>
    <property type="match status" value="1"/>
</dbReference>
<reference evidence="4 5" key="1">
    <citation type="submission" date="2013-08" db="EMBL/GenBank/DDBJ databases">
        <authorList>
            <person name="Durkin A.S."/>
            <person name="Haft D.R."/>
            <person name="McCorrison J."/>
            <person name="Torralba M."/>
            <person name="Gillis M."/>
            <person name="Haft D.H."/>
            <person name="Methe B."/>
            <person name="Sutton G."/>
            <person name="Nelson K.E."/>
        </authorList>
    </citation>
    <scope>NUCLEOTIDE SEQUENCE [LARGE SCALE GENOMIC DNA]</scope>
    <source>
        <strain evidence="4 5">F0195</strain>
    </source>
</reference>
<evidence type="ECO:0000259" key="2">
    <source>
        <dbReference type="Pfam" id="PF00107"/>
    </source>
</evidence>
<evidence type="ECO:0000313" key="5">
    <source>
        <dbReference type="Proteomes" id="UP000016638"/>
    </source>
</evidence>
<dbReference type="Pfam" id="PF00107">
    <property type="entry name" value="ADH_zinc_N"/>
    <property type="match status" value="1"/>
</dbReference>
<keyword evidence="5" id="KW-1185">Reference proteome</keyword>
<feature type="domain" description="Alcohol dehydrogenase-like N-terminal" evidence="3">
    <location>
        <begin position="26"/>
        <end position="125"/>
    </location>
</feature>
<dbReference type="PANTHER" id="PTHR43401">
    <property type="entry name" value="L-THREONINE 3-DEHYDROGENASE"/>
    <property type="match status" value="1"/>
</dbReference>
<dbReference type="Pfam" id="PF08240">
    <property type="entry name" value="ADH_N"/>
    <property type="match status" value="1"/>
</dbReference>
<dbReference type="eggNOG" id="COG1063">
    <property type="taxonomic scope" value="Bacteria"/>
</dbReference>
<dbReference type="STRING" id="1125712.HMPREF1316_0138"/>
<evidence type="ECO:0000313" key="4">
    <source>
        <dbReference type="EMBL" id="ERL08314.1"/>
    </source>
</evidence>
<dbReference type="AlphaFoldDB" id="U2T5K1"/>
<dbReference type="SUPFAM" id="SSF50129">
    <property type="entry name" value="GroES-like"/>
    <property type="match status" value="1"/>
</dbReference>
<dbReference type="RefSeq" id="WP_021726183.1">
    <property type="nucleotide sequence ID" value="NZ_AWEZ01000045.1"/>
</dbReference>
<dbReference type="EMBL" id="AWEZ01000045">
    <property type="protein sequence ID" value="ERL08314.1"/>
    <property type="molecule type" value="Genomic_DNA"/>
</dbReference>
<dbReference type="Gene3D" id="3.90.180.10">
    <property type="entry name" value="Medium-chain alcohol dehydrogenases, catalytic domain"/>
    <property type="match status" value="1"/>
</dbReference>
<dbReference type="OrthoDB" id="241504at2"/>
<dbReference type="InterPro" id="IPR013149">
    <property type="entry name" value="ADH-like_C"/>
</dbReference>
<evidence type="ECO:0000256" key="1">
    <source>
        <dbReference type="ARBA" id="ARBA00023002"/>
    </source>
</evidence>
<accession>U2T5K1</accession>
<dbReference type="GO" id="GO:0016491">
    <property type="term" value="F:oxidoreductase activity"/>
    <property type="evidence" value="ECO:0007669"/>
    <property type="project" value="UniProtKB-KW"/>
</dbReference>
<organism evidence="4 5">
    <name type="scientific">Olsenella profusa F0195</name>
    <dbReference type="NCBI Taxonomy" id="1125712"/>
    <lineage>
        <taxon>Bacteria</taxon>
        <taxon>Bacillati</taxon>
        <taxon>Actinomycetota</taxon>
        <taxon>Coriobacteriia</taxon>
        <taxon>Coriobacteriales</taxon>
        <taxon>Atopobiaceae</taxon>
        <taxon>Olsenella</taxon>
    </lineage>
</organism>
<gene>
    <name evidence="4" type="ORF">HMPREF1316_0138</name>
</gene>
<dbReference type="CDD" id="cd08238">
    <property type="entry name" value="sorbose_phosphate_red"/>
    <property type="match status" value="1"/>
</dbReference>
<dbReference type="Gene3D" id="3.40.50.720">
    <property type="entry name" value="NAD(P)-binding Rossmann-like Domain"/>
    <property type="match status" value="1"/>
</dbReference>
<dbReference type="InterPro" id="IPR011032">
    <property type="entry name" value="GroES-like_sf"/>
</dbReference>
<dbReference type="Proteomes" id="UP000016638">
    <property type="component" value="Unassembled WGS sequence"/>
</dbReference>
<keyword evidence="1" id="KW-0560">Oxidoreductase</keyword>
<sequence length="408" mass="44578">MKTKAVRIYGKHDVRLEEFELPDIKDDEILAKVVTDSICMSTWKLVEQGADHKKAPSDLATRPVITGHEFCGEIMAVGDARKGQFEPGQRFVIQPNLQLPNAPWCPGYSYRYCGGDATYIVIPADVMEHGCLLPYKGETFFEGSLLEPLSCVVGAFNATYHVPLGTHDHRRGIRDGGNLLILGGTGPMGLLAVDLALHGKNNPRTIIVTGRNQEKLEHAARLYPSEGGTRVRYVNTFGAEDVVGLLRSAASGLYDDVLLMVADQQMITDCSLLLAPDGCLNFFAGPLDKQFMGTTNFYDIHYNGSHYVGTSGGTTGDLRESIRLVEEKVVNVAKVVTHVLGLNDCARVTEEQRQIGGGKKLVYTHKHLALRELSDIDPASELGAILAKTHGVWSKEAEDYALATVPEL</sequence>